<proteinExistence type="predicted"/>
<evidence type="ECO:0000313" key="3">
    <source>
        <dbReference type="RefSeq" id="XP_017026220.1"/>
    </source>
</evidence>
<accession>A0A6P4ID92</accession>
<dbReference type="Proteomes" id="UP001652661">
    <property type="component" value="Chromosome 2L"/>
</dbReference>
<name>A0A6P4ID92_DROKI</name>
<dbReference type="RefSeq" id="XP_017026220.1">
    <property type="nucleotide sequence ID" value="XM_017170731.3"/>
</dbReference>
<reference evidence="3" key="2">
    <citation type="submission" date="2025-08" db="UniProtKB">
        <authorList>
            <consortium name="RefSeq"/>
        </authorList>
    </citation>
    <scope>IDENTIFICATION</scope>
    <source>
        <strain evidence="3">14028-0561.14</strain>
        <tissue evidence="3">Whole fly</tissue>
    </source>
</reference>
<organism evidence="2 3">
    <name type="scientific">Drosophila kikkawai</name>
    <name type="common">Fruit fly</name>
    <dbReference type="NCBI Taxonomy" id="30033"/>
    <lineage>
        <taxon>Eukaryota</taxon>
        <taxon>Metazoa</taxon>
        <taxon>Ecdysozoa</taxon>
        <taxon>Arthropoda</taxon>
        <taxon>Hexapoda</taxon>
        <taxon>Insecta</taxon>
        <taxon>Pterygota</taxon>
        <taxon>Neoptera</taxon>
        <taxon>Endopterygota</taxon>
        <taxon>Diptera</taxon>
        <taxon>Brachycera</taxon>
        <taxon>Muscomorpha</taxon>
        <taxon>Ephydroidea</taxon>
        <taxon>Drosophilidae</taxon>
        <taxon>Drosophila</taxon>
        <taxon>Sophophora</taxon>
    </lineage>
</organism>
<evidence type="ECO:0000256" key="1">
    <source>
        <dbReference type="SAM" id="MobiDB-lite"/>
    </source>
</evidence>
<protein>
    <submittedName>
        <fullName evidence="3">Uncharacterized protein sip2 isoform X1</fullName>
    </submittedName>
</protein>
<reference evidence="2" key="1">
    <citation type="submission" date="2025-05" db="UniProtKB">
        <authorList>
            <consortium name="RefSeq"/>
        </authorList>
    </citation>
    <scope>NUCLEOTIDE SEQUENCE [LARGE SCALE GENOMIC DNA]</scope>
    <source>
        <strain evidence="2">14028-0561.14</strain>
    </source>
</reference>
<sequence>MSGLKKFQNNEAWRQELRAYLLTDCSPKKQGKIEDKRYSREMDGDLRKPLEIRTDTNPAAAGITQRTIHLTEDTMYEGAMGYSEEIDDSFDAFEKMCDKTGSDPDSTLFQYLHSEKRSQVLAMAKDRSASTSRSATDQMEIDALRRMLEAVGTDDMLDNESPVKGVECTQLEDVEAPSRFWDNDNTLAGSIDDTVLEPKTKVSPVKMVGLLRPSTIIEDNELESSAVSSLNSFLSARTRKTNASSCYETATDSSLTSGTLLNVDELFHAAIAKAKPPGMSKGEEQELLIDLHGSLRELALSPKELPEEANDQSDDILDDTVIELSSDDDDDVEEVKVVSDIKQEVSTRLTNVQGDGTIEGNQMDDSKEDKENDSLHFNDTMEEMQYMMEKGMEYINNGVATPLAAKPKSPLLPKQNTFLVSPKTIQKSPEARFLEPPLPLRPSNKPKGVEPSPSKGKMAPKHDLNMDWTKKKFFPQFGHIVSPIRAYTQKSGTAPLMSLFRPTSADIFSTLAISELEQESRLCQLKPMCNTAASSSKASGASALINGIDSSAQVLPKKAYISSEIKHVVDERTPFSMPSVPQIQKNLNSAVEPTVLRHDGKMKMPNAPADSKSSLSLSRIPRRANHSLADLSLASGDVSLYTIRDAQKF</sequence>
<feature type="region of interest" description="Disordered" evidence="1">
    <location>
        <begin position="353"/>
        <end position="373"/>
    </location>
</feature>
<evidence type="ECO:0000313" key="2">
    <source>
        <dbReference type="Proteomes" id="UP001652661"/>
    </source>
</evidence>
<dbReference type="OrthoDB" id="69711at2759"/>
<keyword evidence="2" id="KW-1185">Reference proteome</keyword>
<gene>
    <name evidence="3" type="primary">sip2</name>
</gene>
<feature type="region of interest" description="Disordered" evidence="1">
    <location>
        <begin position="428"/>
        <end position="460"/>
    </location>
</feature>
<feature type="compositionally biased region" description="Basic and acidic residues" evidence="1">
    <location>
        <begin position="364"/>
        <end position="373"/>
    </location>
</feature>
<dbReference type="AlphaFoldDB" id="A0A6P4ID92"/>